<gene>
    <name evidence="4" type="ORF">AArcSl_2184</name>
</gene>
<dbReference type="AlphaFoldDB" id="A0A343TL37"/>
<name>A0A343TL37_9EURY</name>
<accession>A0A343TL37</accession>
<dbReference type="PANTHER" id="PTHR37938">
    <property type="entry name" value="BLL0215 PROTEIN"/>
    <property type="match status" value="1"/>
</dbReference>
<dbReference type="PANTHER" id="PTHR37938:SF1">
    <property type="entry name" value="BLL0215 PROTEIN"/>
    <property type="match status" value="1"/>
</dbReference>
<dbReference type="Proteomes" id="UP000263012">
    <property type="component" value="Chromosome"/>
</dbReference>
<feature type="domain" description="YdbS-like PH" evidence="3">
    <location>
        <begin position="61"/>
        <end position="138"/>
    </location>
</feature>
<dbReference type="KEGG" id="hdf:AArcSl_2184"/>
<reference evidence="5" key="1">
    <citation type="submission" date="2017-11" db="EMBL/GenBank/DDBJ databases">
        <title>Phenotypic and genomic properties of facultatively anaerobic sulfur-reducing natronoarchaea from hypersaline soda lakes.</title>
        <authorList>
            <person name="Sorokin D.Y."/>
            <person name="Kublanov I.V."/>
            <person name="Roman P."/>
            <person name="Sinninghe Damste J.S."/>
            <person name="Golyshin P.N."/>
            <person name="Rojo D."/>
            <person name="Ciordia S."/>
            <person name="Mena M.D.C."/>
            <person name="Ferrer M."/>
            <person name="Messina E."/>
            <person name="Smedile F."/>
            <person name="La Spada G."/>
            <person name="La Cono V."/>
            <person name="Yakimov M.M."/>
        </authorList>
    </citation>
    <scope>NUCLEOTIDE SEQUENCE [LARGE SCALE GENOMIC DNA]</scope>
    <source>
        <strain evidence="5">AArc-Sl</strain>
    </source>
</reference>
<feature type="region of interest" description="Disordered" evidence="1">
    <location>
        <begin position="168"/>
        <end position="206"/>
    </location>
</feature>
<keyword evidence="2" id="KW-0472">Membrane</keyword>
<evidence type="ECO:0000313" key="5">
    <source>
        <dbReference type="Proteomes" id="UP000263012"/>
    </source>
</evidence>
<keyword evidence="5" id="KW-1185">Reference proteome</keyword>
<evidence type="ECO:0000259" key="3">
    <source>
        <dbReference type="Pfam" id="PF03703"/>
    </source>
</evidence>
<dbReference type="InterPro" id="IPR005182">
    <property type="entry name" value="YdbS-like_PH"/>
</dbReference>
<feature type="transmembrane region" description="Helical" evidence="2">
    <location>
        <begin position="34"/>
        <end position="61"/>
    </location>
</feature>
<keyword evidence="2" id="KW-0812">Transmembrane</keyword>
<evidence type="ECO:0000256" key="1">
    <source>
        <dbReference type="SAM" id="MobiDB-lite"/>
    </source>
</evidence>
<proteinExistence type="predicted"/>
<feature type="compositionally biased region" description="Acidic residues" evidence="1">
    <location>
        <begin position="173"/>
        <end position="206"/>
    </location>
</feature>
<keyword evidence="2" id="KW-1133">Transmembrane helix</keyword>
<dbReference type="GeneID" id="37878535"/>
<dbReference type="EMBL" id="CP025066">
    <property type="protein sequence ID" value="AUX09809.1"/>
    <property type="molecule type" value="Genomic_DNA"/>
</dbReference>
<protein>
    <submittedName>
        <fullName evidence="4">Membrane-flanked domain protein</fullName>
    </submittedName>
</protein>
<dbReference type="RefSeq" id="WP_119819012.1">
    <property type="nucleotide sequence ID" value="NZ_CP025066.1"/>
</dbReference>
<dbReference type="Pfam" id="PF03703">
    <property type="entry name" value="bPH_2"/>
    <property type="match status" value="1"/>
</dbReference>
<sequence>MTSETLTDEAQYDWLTLEADEELLWSSRPHRSSLVPAFVVGIPLSIVLIGLVILLGAYLTYKNTNYVVTSSGLYKKTGILSRDVQKIGFDKVQNISYSQSAIGSYFGYGDVQVSTAGSSGVEMTFRSVPAPADVQELIDSRIERGEDRSDGEKEDVLVEILSELRAIRHAVEEGNDGTEEGNDGTEEGNDGTEEGTESTDGDLTER</sequence>
<dbReference type="OrthoDB" id="203544at2157"/>
<organism evidence="4 5">
    <name type="scientific">Halalkaliarchaeum desulfuricum</name>
    <dbReference type="NCBI Taxonomy" id="2055893"/>
    <lineage>
        <taxon>Archaea</taxon>
        <taxon>Methanobacteriati</taxon>
        <taxon>Methanobacteriota</taxon>
        <taxon>Stenosarchaea group</taxon>
        <taxon>Halobacteria</taxon>
        <taxon>Halobacteriales</taxon>
        <taxon>Haloferacaceae</taxon>
        <taxon>Halalkaliarchaeum</taxon>
    </lineage>
</organism>
<evidence type="ECO:0000256" key="2">
    <source>
        <dbReference type="SAM" id="Phobius"/>
    </source>
</evidence>
<evidence type="ECO:0000313" key="4">
    <source>
        <dbReference type="EMBL" id="AUX09809.1"/>
    </source>
</evidence>